<feature type="compositionally biased region" description="Acidic residues" evidence="1">
    <location>
        <begin position="129"/>
        <end position="144"/>
    </location>
</feature>
<dbReference type="AlphaFoldDB" id="A0A383C2F4"/>
<dbReference type="Pfam" id="PF04390">
    <property type="entry name" value="LptE"/>
    <property type="match status" value="1"/>
</dbReference>
<protein>
    <submittedName>
        <fullName evidence="2">Uncharacterized protein</fullName>
    </submittedName>
</protein>
<gene>
    <name evidence="2" type="ORF">METZ01_LOCUS478619</name>
</gene>
<dbReference type="EMBL" id="UINC01204854">
    <property type="protein sequence ID" value="SVE25765.1"/>
    <property type="molecule type" value="Genomic_DNA"/>
</dbReference>
<sequence length="154" mass="17411">MYYSFRGSLPSHINSISIAPVLNESTEFSAAEILNDELNQLMIRENVLDIVRPDYADSQLEVVIISVTDRPFTVTLSDELGMEEVEEWRLTISTRVTWYDIKRNEILLEKKMSSWGIYAPGVDISTDNLDNDGDSLIDSEDSDEVGSPRESAMD</sequence>
<dbReference type="GO" id="GO:0043165">
    <property type="term" value="P:Gram-negative-bacterium-type cell outer membrane assembly"/>
    <property type="evidence" value="ECO:0007669"/>
    <property type="project" value="InterPro"/>
</dbReference>
<feature type="non-terminal residue" evidence="2">
    <location>
        <position position="154"/>
    </location>
</feature>
<dbReference type="GO" id="GO:0019867">
    <property type="term" value="C:outer membrane"/>
    <property type="evidence" value="ECO:0007669"/>
    <property type="project" value="InterPro"/>
</dbReference>
<dbReference type="InterPro" id="IPR007485">
    <property type="entry name" value="LPS_assembly_LptE"/>
</dbReference>
<organism evidence="2">
    <name type="scientific">marine metagenome</name>
    <dbReference type="NCBI Taxonomy" id="408172"/>
    <lineage>
        <taxon>unclassified sequences</taxon>
        <taxon>metagenomes</taxon>
        <taxon>ecological metagenomes</taxon>
    </lineage>
</organism>
<feature type="region of interest" description="Disordered" evidence="1">
    <location>
        <begin position="126"/>
        <end position="154"/>
    </location>
</feature>
<reference evidence="2" key="1">
    <citation type="submission" date="2018-05" db="EMBL/GenBank/DDBJ databases">
        <authorList>
            <person name="Lanie J.A."/>
            <person name="Ng W.-L."/>
            <person name="Kazmierczak K.M."/>
            <person name="Andrzejewski T.M."/>
            <person name="Davidsen T.M."/>
            <person name="Wayne K.J."/>
            <person name="Tettelin H."/>
            <person name="Glass J.I."/>
            <person name="Rusch D."/>
            <person name="Podicherti R."/>
            <person name="Tsui H.-C.T."/>
            <person name="Winkler M.E."/>
        </authorList>
    </citation>
    <scope>NUCLEOTIDE SEQUENCE</scope>
</reference>
<evidence type="ECO:0000313" key="2">
    <source>
        <dbReference type="EMBL" id="SVE25765.1"/>
    </source>
</evidence>
<accession>A0A383C2F4</accession>
<proteinExistence type="predicted"/>
<name>A0A383C2F4_9ZZZZ</name>
<evidence type="ECO:0000256" key="1">
    <source>
        <dbReference type="SAM" id="MobiDB-lite"/>
    </source>
</evidence>